<sequence length="133" mass="14324">MLKGILSKIMISGTLLVGLMSATAFASTWTISQENVSDSGRWSTLGSSNTKTTNDNDASFNGDALPNWKGYNVKLINSKLEARSSKTGLYLDKTSYAGNNSGLVGYGYYADVRSAPSEPNFSNVKLHFSADHK</sequence>
<name>A0A7X6N2S7_9LACO</name>
<evidence type="ECO:0000313" key="3">
    <source>
        <dbReference type="Proteomes" id="UP000549765"/>
    </source>
</evidence>
<organism evidence="2 3">
    <name type="scientific">Periweissella fabalis</name>
    <dbReference type="NCBI Taxonomy" id="1070421"/>
    <lineage>
        <taxon>Bacteria</taxon>
        <taxon>Bacillati</taxon>
        <taxon>Bacillota</taxon>
        <taxon>Bacilli</taxon>
        <taxon>Lactobacillales</taxon>
        <taxon>Lactobacillaceae</taxon>
        <taxon>Periweissella</taxon>
    </lineage>
</organism>
<protein>
    <submittedName>
        <fullName evidence="2">Choline-binding protein</fullName>
    </submittedName>
</protein>
<dbReference type="RefSeq" id="WP_168721856.1">
    <property type="nucleotide sequence ID" value="NZ_JAAXPN010000003.1"/>
</dbReference>
<reference evidence="2 3" key="1">
    <citation type="submission" date="2020-04" db="EMBL/GenBank/DDBJ databases">
        <title>MicrobeNet Type strains.</title>
        <authorList>
            <person name="Nicholson A.C."/>
        </authorList>
    </citation>
    <scope>NUCLEOTIDE SEQUENCE [LARGE SCALE GENOMIC DNA]</scope>
    <source>
        <strain evidence="2 3">CCUG 61472</strain>
    </source>
</reference>
<feature type="chain" id="PRO_5030659359" evidence="1">
    <location>
        <begin position="27"/>
        <end position="133"/>
    </location>
</feature>
<feature type="signal peptide" evidence="1">
    <location>
        <begin position="1"/>
        <end position="26"/>
    </location>
</feature>
<accession>A0A7X6N2S7</accession>
<proteinExistence type="predicted"/>
<comment type="caution">
    <text evidence="2">The sequence shown here is derived from an EMBL/GenBank/DDBJ whole genome shotgun (WGS) entry which is preliminary data.</text>
</comment>
<gene>
    <name evidence="2" type="ORF">HF964_04445</name>
</gene>
<dbReference type="AlphaFoldDB" id="A0A7X6N2S7"/>
<dbReference type="EMBL" id="JAAXPN010000003">
    <property type="protein sequence ID" value="NKZ24060.1"/>
    <property type="molecule type" value="Genomic_DNA"/>
</dbReference>
<evidence type="ECO:0000256" key="1">
    <source>
        <dbReference type="SAM" id="SignalP"/>
    </source>
</evidence>
<evidence type="ECO:0000313" key="2">
    <source>
        <dbReference type="EMBL" id="NKZ24060.1"/>
    </source>
</evidence>
<keyword evidence="3" id="KW-1185">Reference proteome</keyword>
<dbReference type="Proteomes" id="UP000549765">
    <property type="component" value="Unassembled WGS sequence"/>
</dbReference>
<keyword evidence="1" id="KW-0732">Signal</keyword>